<organism evidence="2 3">
    <name type="scientific">Viridibacterium curvum</name>
    <dbReference type="NCBI Taxonomy" id="1101404"/>
    <lineage>
        <taxon>Bacteria</taxon>
        <taxon>Pseudomonadati</taxon>
        <taxon>Pseudomonadota</taxon>
        <taxon>Betaproteobacteria</taxon>
        <taxon>Rhodocyclales</taxon>
        <taxon>Rhodocyclaceae</taxon>
        <taxon>Viridibacterium</taxon>
    </lineage>
</organism>
<dbReference type="Pfam" id="PF03992">
    <property type="entry name" value="ABM"/>
    <property type="match status" value="1"/>
</dbReference>
<gene>
    <name evidence="2" type="ORF">GCM10025770_10590</name>
</gene>
<evidence type="ECO:0000313" key="2">
    <source>
        <dbReference type="EMBL" id="GAA5161412.1"/>
    </source>
</evidence>
<accession>A0ABP9QG61</accession>
<reference evidence="3" key="1">
    <citation type="journal article" date="2019" name="Int. J. Syst. Evol. Microbiol.">
        <title>The Global Catalogue of Microorganisms (GCM) 10K type strain sequencing project: providing services to taxonomists for standard genome sequencing and annotation.</title>
        <authorList>
            <consortium name="The Broad Institute Genomics Platform"/>
            <consortium name="The Broad Institute Genome Sequencing Center for Infectious Disease"/>
            <person name="Wu L."/>
            <person name="Ma J."/>
        </authorList>
    </citation>
    <scope>NUCLEOTIDE SEQUENCE [LARGE SCALE GENOMIC DNA]</scope>
    <source>
        <strain evidence="3">JCM 18715</strain>
    </source>
</reference>
<protein>
    <recommendedName>
        <fullName evidence="1">ABM domain-containing protein</fullName>
    </recommendedName>
</protein>
<dbReference type="SUPFAM" id="SSF54909">
    <property type="entry name" value="Dimeric alpha+beta barrel"/>
    <property type="match status" value="1"/>
</dbReference>
<keyword evidence="3" id="KW-1185">Reference proteome</keyword>
<dbReference type="InterPro" id="IPR011008">
    <property type="entry name" value="Dimeric_a/b-barrel"/>
</dbReference>
<evidence type="ECO:0000259" key="1">
    <source>
        <dbReference type="Pfam" id="PF03992"/>
    </source>
</evidence>
<feature type="domain" description="ABM" evidence="1">
    <location>
        <begin position="2"/>
        <end position="71"/>
    </location>
</feature>
<sequence length="102" mass="11061">MPIHVITLAEALPQHVDAVRSQLAEMANMTRMAEGCVRCDVYAASGGPRYFNTIEVWVSAEAHAAWIQSAPLLKSIAPLFGKMKGLPEVRVLDVINELADGT</sequence>
<proteinExistence type="predicted"/>
<dbReference type="InterPro" id="IPR007138">
    <property type="entry name" value="ABM_dom"/>
</dbReference>
<name>A0ABP9QG61_9RHOO</name>
<dbReference type="RefSeq" id="WP_345531831.1">
    <property type="nucleotide sequence ID" value="NZ_BAABLD010000005.1"/>
</dbReference>
<comment type="caution">
    <text evidence="2">The sequence shown here is derived from an EMBL/GenBank/DDBJ whole genome shotgun (WGS) entry which is preliminary data.</text>
</comment>
<dbReference type="Gene3D" id="3.30.70.100">
    <property type="match status" value="1"/>
</dbReference>
<dbReference type="EMBL" id="BAABLD010000005">
    <property type="protein sequence ID" value="GAA5161412.1"/>
    <property type="molecule type" value="Genomic_DNA"/>
</dbReference>
<dbReference type="Proteomes" id="UP001500547">
    <property type="component" value="Unassembled WGS sequence"/>
</dbReference>
<evidence type="ECO:0000313" key="3">
    <source>
        <dbReference type="Proteomes" id="UP001500547"/>
    </source>
</evidence>